<dbReference type="PANTHER" id="PTHR31462:SF5">
    <property type="entry name" value="ENDOSOMAL_LYSOSOMAL PROTON CHANNEL TMEM175"/>
    <property type="match status" value="1"/>
</dbReference>
<sequence>MSSRGEGEPVARDLEVAMMTTKKMTKGRLEAFSDGVIAIIITVMVLELKVPHGDDLSALRVLAAPFAAYVLSFLHVGIYWNNHHHLLARTELVNGKVLWANLNFLFWLSLMPVTTAWMGETRLAPVPTALYGFDLFLAGVSYFVLGRVLVRNQGPRSPLAQLIGSDTKGRLSTGLYAVAVPVACAHPRLAAAIYALVALMWFIPDRRLESYEALPP</sequence>
<dbReference type="STRING" id="1391654.AKJ09_05383"/>
<evidence type="ECO:0000256" key="6">
    <source>
        <dbReference type="ARBA" id="ARBA00022826"/>
    </source>
</evidence>
<keyword evidence="11" id="KW-0407">Ion channel</keyword>
<reference evidence="14 15" key="1">
    <citation type="submission" date="2015-08" db="EMBL/GenBank/DDBJ databases">
        <authorList>
            <person name="Babu N.S."/>
            <person name="Beckwith C.J."/>
            <person name="Beseler K.G."/>
            <person name="Brison A."/>
            <person name="Carone J.V."/>
            <person name="Caskin T.P."/>
            <person name="Diamond M."/>
            <person name="Durham M.E."/>
            <person name="Foxe J.M."/>
            <person name="Go M."/>
            <person name="Henderson B.A."/>
            <person name="Jones I.B."/>
            <person name="McGettigan J.A."/>
            <person name="Micheletti S.J."/>
            <person name="Nasrallah M.E."/>
            <person name="Ortiz D."/>
            <person name="Piller C.R."/>
            <person name="Privatt S.R."/>
            <person name="Schneider S.L."/>
            <person name="Sharp S."/>
            <person name="Smith T.C."/>
            <person name="Stanton J.D."/>
            <person name="Ullery H.E."/>
            <person name="Wilson R.J."/>
            <person name="Serrano M.G."/>
            <person name="Buck G."/>
            <person name="Lee V."/>
            <person name="Wang Y."/>
            <person name="Carvalho R."/>
            <person name="Voegtly L."/>
            <person name="Shi R."/>
            <person name="Duckworth R."/>
            <person name="Johnson A."/>
            <person name="Loviza R."/>
            <person name="Walstead R."/>
            <person name="Shah Z."/>
            <person name="Kiflezghi M."/>
            <person name="Wade K."/>
            <person name="Ball S.L."/>
            <person name="Bradley K.W."/>
            <person name="Asai D.J."/>
            <person name="Bowman C.A."/>
            <person name="Russell D.A."/>
            <person name="Pope W.H."/>
            <person name="Jacobs-Sera D."/>
            <person name="Hendrix R.W."/>
            <person name="Hatfull G.F."/>
        </authorList>
    </citation>
    <scope>NUCLEOTIDE SEQUENCE [LARGE SCALE GENOMIC DNA]</scope>
    <source>
        <strain evidence="14 15">DSM 27648</strain>
    </source>
</reference>
<feature type="transmembrane region" description="Helical" evidence="13">
    <location>
        <begin position="98"/>
        <end position="118"/>
    </location>
</feature>
<evidence type="ECO:0000256" key="5">
    <source>
        <dbReference type="ARBA" id="ARBA00022692"/>
    </source>
</evidence>
<keyword evidence="8 13" id="KW-1133">Transmembrane helix</keyword>
<evidence type="ECO:0000256" key="9">
    <source>
        <dbReference type="ARBA" id="ARBA00023065"/>
    </source>
</evidence>
<comment type="catalytic activity">
    <reaction evidence="12">
        <text>K(+)(in) = K(+)(out)</text>
        <dbReference type="Rhea" id="RHEA:29463"/>
        <dbReference type="ChEBI" id="CHEBI:29103"/>
    </reaction>
</comment>
<keyword evidence="3" id="KW-0813">Transport</keyword>
<protein>
    <submittedName>
        <fullName evidence="14">Integral membrane protein</fullName>
    </submittedName>
</protein>
<dbReference type="GO" id="GO:0016020">
    <property type="term" value="C:membrane"/>
    <property type="evidence" value="ECO:0007669"/>
    <property type="project" value="UniProtKB-SubCell"/>
</dbReference>
<accession>A0A0K1Q009</accession>
<feature type="transmembrane region" description="Helical" evidence="13">
    <location>
        <begin position="29"/>
        <end position="46"/>
    </location>
</feature>
<dbReference type="AlphaFoldDB" id="A0A0K1Q009"/>
<evidence type="ECO:0000256" key="10">
    <source>
        <dbReference type="ARBA" id="ARBA00023136"/>
    </source>
</evidence>
<dbReference type="Proteomes" id="UP000064967">
    <property type="component" value="Chromosome"/>
</dbReference>
<dbReference type="PATRIC" id="fig|1391654.3.peg.5453"/>
<evidence type="ECO:0000256" key="8">
    <source>
        <dbReference type="ARBA" id="ARBA00022989"/>
    </source>
</evidence>
<dbReference type="InterPro" id="IPR010617">
    <property type="entry name" value="TMEM175-like"/>
</dbReference>
<keyword evidence="9" id="KW-0406">Ion transport</keyword>
<organism evidence="14 15">
    <name type="scientific">Labilithrix luteola</name>
    <dbReference type="NCBI Taxonomy" id="1391654"/>
    <lineage>
        <taxon>Bacteria</taxon>
        <taxon>Pseudomonadati</taxon>
        <taxon>Myxococcota</taxon>
        <taxon>Polyangia</taxon>
        <taxon>Polyangiales</taxon>
        <taxon>Labilitrichaceae</taxon>
        <taxon>Labilithrix</taxon>
    </lineage>
</organism>
<evidence type="ECO:0000256" key="13">
    <source>
        <dbReference type="SAM" id="Phobius"/>
    </source>
</evidence>
<keyword evidence="10 13" id="KW-0472">Membrane</keyword>
<keyword evidence="5 13" id="KW-0812">Transmembrane</keyword>
<keyword evidence="6" id="KW-0631">Potassium channel</keyword>
<dbReference type="GO" id="GO:0005267">
    <property type="term" value="F:potassium channel activity"/>
    <property type="evidence" value="ECO:0007669"/>
    <property type="project" value="UniProtKB-KW"/>
</dbReference>
<comment type="subcellular location">
    <subcellularLocation>
        <location evidence="1">Membrane</location>
        <topology evidence="1">Multi-pass membrane protein</topology>
    </subcellularLocation>
</comment>
<evidence type="ECO:0000313" key="15">
    <source>
        <dbReference type="Proteomes" id="UP000064967"/>
    </source>
</evidence>
<keyword evidence="7" id="KW-0630">Potassium</keyword>
<evidence type="ECO:0000256" key="12">
    <source>
        <dbReference type="ARBA" id="ARBA00034430"/>
    </source>
</evidence>
<proteinExistence type="inferred from homology"/>
<dbReference type="EMBL" id="CP012333">
    <property type="protein sequence ID" value="AKU98719.1"/>
    <property type="molecule type" value="Genomic_DNA"/>
</dbReference>
<evidence type="ECO:0000256" key="4">
    <source>
        <dbReference type="ARBA" id="ARBA00022538"/>
    </source>
</evidence>
<feature type="transmembrane region" description="Helical" evidence="13">
    <location>
        <begin position="130"/>
        <end position="150"/>
    </location>
</feature>
<evidence type="ECO:0000256" key="11">
    <source>
        <dbReference type="ARBA" id="ARBA00023303"/>
    </source>
</evidence>
<keyword evidence="4" id="KW-0633">Potassium transport</keyword>
<comment type="similarity">
    <text evidence="2">Belongs to the TMEM175 family.</text>
</comment>
<dbReference type="Pfam" id="PF06736">
    <property type="entry name" value="TMEM175"/>
    <property type="match status" value="1"/>
</dbReference>
<keyword evidence="15" id="KW-1185">Reference proteome</keyword>
<dbReference type="KEGG" id="llu:AKJ09_05383"/>
<evidence type="ECO:0000256" key="2">
    <source>
        <dbReference type="ARBA" id="ARBA00006920"/>
    </source>
</evidence>
<evidence type="ECO:0000256" key="7">
    <source>
        <dbReference type="ARBA" id="ARBA00022958"/>
    </source>
</evidence>
<name>A0A0K1Q009_9BACT</name>
<dbReference type="PANTHER" id="PTHR31462">
    <property type="entry name" value="ENDOSOMAL/LYSOSOMAL POTASSIUM CHANNEL TMEM175"/>
    <property type="match status" value="1"/>
</dbReference>
<feature type="transmembrane region" description="Helical" evidence="13">
    <location>
        <begin position="58"/>
        <end position="78"/>
    </location>
</feature>
<evidence type="ECO:0000256" key="1">
    <source>
        <dbReference type="ARBA" id="ARBA00004141"/>
    </source>
</evidence>
<gene>
    <name evidence="14" type="ORF">AKJ09_05383</name>
</gene>
<evidence type="ECO:0000313" key="14">
    <source>
        <dbReference type="EMBL" id="AKU98719.1"/>
    </source>
</evidence>
<dbReference type="GO" id="GO:0015252">
    <property type="term" value="F:proton channel activity"/>
    <property type="evidence" value="ECO:0007669"/>
    <property type="project" value="InterPro"/>
</dbReference>
<evidence type="ECO:0000256" key="3">
    <source>
        <dbReference type="ARBA" id="ARBA00022448"/>
    </source>
</evidence>